<sequence length="560" mass="64966">MEFKNVHIKNFRNFEDVEVTLANKNAFFGLNDVGKSNFLSAFRFVFDKDVRRQNFFDSDYHCRNTNLPIEITLTIDISDLTCTDNQKLRAQLKGALLSSHQQVFIRLVAQYDYAELTGVPLLYWGGDINNLQEMKQRGYLYEIDYVMNVVYIDSYVDLQNLFKKNVSKLMKNDEEEDKNVLQEIKGVIGDLNEKIASLSGIKDFEAKVTPEYKKYRNDNISVSVKSEVAIKGLYSNLIPYVKRDDDTNLYPTAGDGRKKLLSYSLFDLIASEMSEKKITLFLIEEPENHLHRSMQIALSRIIFSDERYKYLFVATHSPFILYEMNFVNLVRIYNKTKVDSVSAFYKIPDAYESYKKILNRNLSEAIFADRVLLVEGPSEIMFFEKVLSVVNPFYEADGAYLLAANGIGFEKYFDILKGLGIKCIIKTDNDLRSSKKGYSVLGFFRCNKYTKDAKYKLPIKPVTSNSITDKITLYNNNQKKLDEIRKDFSLFLSKSDLENDLDEVIHDKLVVWLKKSDPVSYLQAAKHTNMVELLQYLDEKTCKEIYEHYNFACLKEVIKN</sequence>
<dbReference type="Gene3D" id="3.40.50.300">
    <property type="entry name" value="P-loop containing nucleotide triphosphate hydrolases"/>
    <property type="match status" value="1"/>
</dbReference>
<dbReference type="SUPFAM" id="SSF52540">
    <property type="entry name" value="P-loop containing nucleoside triphosphate hydrolases"/>
    <property type="match status" value="1"/>
</dbReference>
<dbReference type="EMBL" id="BMLN01000004">
    <property type="protein sequence ID" value="GGN98555.1"/>
    <property type="molecule type" value="Genomic_DNA"/>
</dbReference>
<feature type="domain" description="Endonuclease GajA/Old nuclease/RecF-like AAA" evidence="1">
    <location>
        <begin position="159"/>
        <end position="320"/>
    </location>
</feature>
<dbReference type="PANTHER" id="PTHR43581:SF4">
    <property type="entry name" value="ATP_GTP PHOSPHATASE"/>
    <property type="match status" value="1"/>
</dbReference>
<proteinExistence type="predicted"/>
<protein>
    <recommendedName>
        <fullName evidence="5">ATP-dependent endonuclease of the OLD family</fullName>
    </recommendedName>
</protein>
<dbReference type="Pfam" id="PF20469">
    <property type="entry name" value="OLD-like_TOPRIM"/>
    <property type="match status" value="1"/>
</dbReference>
<evidence type="ECO:0000259" key="2">
    <source>
        <dbReference type="Pfam" id="PF20469"/>
    </source>
</evidence>
<accession>A0ABQ2L0F5</accession>
<comment type="caution">
    <text evidence="3">The sequence shown here is derived from an EMBL/GenBank/DDBJ whole genome shotgun (WGS) entry which is preliminary data.</text>
</comment>
<reference evidence="4" key="1">
    <citation type="journal article" date="2019" name="Int. J. Syst. Evol. Microbiol.">
        <title>The Global Catalogue of Microorganisms (GCM) 10K type strain sequencing project: providing services to taxonomists for standard genome sequencing and annotation.</title>
        <authorList>
            <consortium name="The Broad Institute Genomics Platform"/>
            <consortium name="The Broad Institute Genome Sequencing Center for Infectious Disease"/>
            <person name="Wu L."/>
            <person name="Ma J."/>
        </authorList>
    </citation>
    <scope>NUCLEOTIDE SEQUENCE [LARGE SCALE GENOMIC DNA]</scope>
    <source>
        <strain evidence="4">CGMCC 1.6964</strain>
    </source>
</reference>
<dbReference type="InterPro" id="IPR051396">
    <property type="entry name" value="Bact_Antivir_Def_Nuclease"/>
</dbReference>
<evidence type="ECO:0008006" key="5">
    <source>
        <dbReference type="Google" id="ProtNLM"/>
    </source>
</evidence>
<dbReference type="InterPro" id="IPR034139">
    <property type="entry name" value="TOPRIM_OLD"/>
</dbReference>
<name>A0ABQ2L0F5_9BACL</name>
<dbReference type="Pfam" id="PF13175">
    <property type="entry name" value="AAA_15"/>
    <property type="match status" value="2"/>
</dbReference>
<evidence type="ECO:0000313" key="4">
    <source>
        <dbReference type="Proteomes" id="UP000606653"/>
    </source>
</evidence>
<gene>
    <name evidence="3" type="ORF">GCM10010969_17790</name>
</gene>
<feature type="domain" description="OLD protein-like TOPRIM" evidence="2">
    <location>
        <begin position="366"/>
        <end position="430"/>
    </location>
</feature>
<evidence type="ECO:0000259" key="1">
    <source>
        <dbReference type="Pfam" id="PF13175"/>
    </source>
</evidence>
<dbReference type="InterPro" id="IPR027417">
    <property type="entry name" value="P-loop_NTPase"/>
</dbReference>
<feature type="domain" description="Endonuclease GajA/Old nuclease/RecF-like AAA" evidence="1">
    <location>
        <begin position="1"/>
        <end position="74"/>
    </location>
</feature>
<organism evidence="3 4">
    <name type="scientific">Saccharibacillus kuerlensis</name>
    <dbReference type="NCBI Taxonomy" id="459527"/>
    <lineage>
        <taxon>Bacteria</taxon>
        <taxon>Bacillati</taxon>
        <taxon>Bacillota</taxon>
        <taxon>Bacilli</taxon>
        <taxon>Bacillales</taxon>
        <taxon>Paenibacillaceae</taxon>
        <taxon>Saccharibacillus</taxon>
    </lineage>
</organism>
<evidence type="ECO:0000313" key="3">
    <source>
        <dbReference type="EMBL" id="GGN98555.1"/>
    </source>
</evidence>
<keyword evidence="4" id="KW-1185">Reference proteome</keyword>
<dbReference type="InterPro" id="IPR041685">
    <property type="entry name" value="AAA_GajA/Old/RecF-like"/>
</dbReference>
<dbReference type="CDD" id="cd01026">
    <property type="entry name" value="TOPRIM_OLD"/>
    <property type="match status" value="1"/>
</dbReference>
<dbReference type="Proteomes" id="UP000606653">
    <property type="component" value="Unassembled WGS sequence"/>
</dbReference>
<dbReference type="RefSeq" id="WP_018976060.1">
    <property type="nucleotide sequence ID" value="NZ_BMLN01000004.1"/>
</dbReference>
<dbReference type="PANTHER" id="PTHR43581">
    <property type="entry name" value="ATP/GTP PHOSPHATASE"/>
    <property type="match status" value="1"/>
</dbReference>